<dbReference type="InterPro" id="IPR007627">
    <property type="entry name" value="RNA_pol_sigma70_r2"/>
</dbReference>
<dbReference type="NCBIfam" id="TIGR02937">
    <property type="entry name" value="sigma70-ECF"/>
    <property type="match status" value="1"/>
</dbReference>
<keyword evidence="4" id="KW-0238">DNA-binding</keyword>
<evidence type="ECO:0000313" key="9">
    <source>
        <dbReference type="EMBL" id="OGF82416.1"/>
    </source>
</evidence>
<evidence type="ECO:0000256" key="6">
    <source>
        <dbReference type="SAM" id="Coils"/>
    </source>
</evidence>
<dbReference type="Pfam" id="PF04542">
    <property type="entry name" value="Sigma70_r2"/>
    <property type="match status" value="1"/>
</dbReference>
<proteinExistence type="inferred from homology"/>
<evidence type="ECO:0000259" key="8">
    <source>
        <dbReference type="Pfam" id="PF08281"/>
    </source>
</evidence>
<dbReference type="Gene3D" id="1.10.10.10">
    <property type="entry name" value="Winged helix-like DNA-binding domain superfamily/Winged helix DNA-binding domain"/>
    <property type="match status" value="1"/>
</dbReference>
<evidence type="ECO:0000259" key="7">
    <source>
        <dbReference type="Pfam" id="PF04542"/>
    </source>
</evidence>
<dbReference type="InterPro" id="IPR013325">
    <property type="entry name" value="RNA_pol_sigma_r2"/>
</dbReference>
<gene>
    <name evidence="9" type="ORF">A3B18_03685</name>
</gene>
<dbReference type="GO" id="GO:0006352">
    <property type="term" value="P:DNA-templated transcription initiation"/>
    <property type="evidence" value="ECO:0007669"/>
    <property type="project" value="InterPro"/>
</dbReference>
<dbReference type="InterPro" id="IPR013324">
    <property type="entry name" value="RNA_pol_sigma_r3/r4-like"/>
</dbReference>
<dbReference type="SUPFAM" id="SSF88946">
    <property type="entry name" value="Sigma2 domain of RNA polymerase sigma factors"/>
    <property type="match status" value="1"/>
</dbReference>
<keyword evidence="5" id="KW-0804">Transcription</keyword>
<dbReference type="PANTHER" id="PTHR43133">
    <property type="entry name" value="RNA POLYMERASE ECF-TYPE SIGMA FACTO"/>
    <property type="match status" value="1"/>
</dbReference>
<comment type="caution">
    <text evidence="9">The sequence shown here is derived from an EMBL/GenBank/DDBJ whole genome shotgun (WGS) entry which is preliminary data.</text>
</comment>
<dbReference type="GO" id="GO:0003677">
    <property type="term" value="F:DNA binding"/>
    <property type="evidence" value="ECO:0007669"/>
    <property type="project" value="UniProtKB-KW"/>
</dbReference>
<sequence>MKEKDFLAAYEAYSEALFRHCYFRIYDREKAKDMVQETFIRTWEYILKGEKVENIRAFFYRVLNNLVVDEIRRKKSLSLEEITEGGFQASDNKVGKLQVELGAEAVNLMRSMEKMEEEKKQLLIMRFIDGLGPKEIASVVGESENVISVRLSRALKELREIFNNG</sequence>
<dbReference type="EMBL" id="MFIE01000019">
    <property type="protein sequence ID" value="OGF82416.1"/>
    <property type="molecule type" value="Genomic_DNA"/>
</dbReference>
<dbReference type="SUPFAM" id="SSF88659">
    <property type="entry name" value="Sigma3 and sigma4 domains of RNA polymerase sigma factors"/>
    <property type="match status" value="1"/>
</dbReference>
<dbReference type="InterPro" id="IPR039425">
    <property type="entry name" value="RNA_pol_sigma-70-like"/>
</dbReference>
<feature type="coiled-coil region" evidence="6">
    <location>
        <begin position="98"/>
        <end position="125"/>
    </location>
</feature>
<evidence type="ECO:0000256" key="5">
    <source>
        <dbReference type="ARBA" id="ARBA00023163"/>
    </source>
</evidence>
<dbReference type="PANTHER" id="PTHR43133:SF8">
    <property type="entry name" value="RNA POLYMERASE SIGMA FACTOR HI_1459-RELATED"/>
    <property type="match status" value="1"/>
</dbReference>
<reference evidence="9 10" key="1">
    <citation type="journal article" date="2016" name="Nat. Commun.">
        <title>Thousands of microbial genomes shed light on interconnected biogeochemical processes in an aquifer system.</title>
        <authorList>
            <person name="Anantharaman K."/>
            <person name="Brown C.T."/>
            <person name="Hug L.A."/>
            <person name="Sharon I."/>
            <person name="Castelle C.J."/>
            <person name="Probst A.J."/>
            <person name="Thomas B.C."/>
            <person name="Singh A."/>
            <person name="Wilkins M.J."/>
            <person name="Karaoz U."/>
            <person name="Brodie E.L."/>
            <person name="Williams K.H."/>
            <person name="Hubbard S.S."/>
            <person name="Banfield J.F."/>
        </authorList>
    </citation>
    <scope>NUCLEOTIDE SEQUENCE [LARGE SCALE GENOMIC DNA]</scope>
</reference>
<dbReference type="GO" id="GO:0016987">
    <property type="term" value="F:sigma factor activity"/>
    <property type="evidence" value="ECO:0007669"/>
    <property type="project" value="UniProtKB-KW"/>
</dbReference>
<dbReference type="Gene3D" id="1.10.1740.10">
    <property type="match status" value="1"/>
</dbReference>
<feature type="domain" description="RNA polymerase sigma-70 region 2" evidence="7">
    <location>
        <begin position="10"/>
        <end position="75"/>
    </location>
</feature>
<dbReference type="AlphaFoldDB" id="A0A1F5X3F4"/>
<keyword evidence="3" id="KW-0731">Sigma factor</keyword>
<feature type="domain" description="RNA polymerase sigma factor 70 region 4 type 2" evidence="8">
    <location>
        <begin position="107"/>
        <end position="158"/>
    </location>
</feature>
<evidence type="ECO:0000256" key="1">
    <source>
        <dbReference type="ARBA" id="ARBA00010641"/>
    </source>
</evidence>
<evidence type="ECO:0000256" key="3">
    <source>
        <dbReference type="ARBA" id="ARBA00023082"/>
    </source>
</evidence>
<dbReference type="InterPro" id="IPR014284">
    <property type="entry name" value="RNA_pol_sigma-70_dom"/>
</dbReference>
<keyword evidence="6" id="KW-0175">Coiled coil</keyword>
<evidence type="ECO:0000256" key="4">
    <source>
        <dbReference type="ARBA" id="ARBA00023125"/>
    </source>
</evidence>
<evidence type="ECO:0000313" key="10">
    <source>
        <dbReference type="Proteomes" id="UP000178684"/>
    </source>
</evidence>
<name>A0A1F5X3F4_9BACT</name>
<accession>A0A1F5X3F4</accession>
<dbReference type="InterPro" id="IPR013249">
    <property type="entry name" value="RNA_pol_sigma70_r4_t2"/>
</dbReference>
<dbReference type="Pfam" id="PF08281">
    <property type="entry name" value="Sigma70_r4_2"/>
    <property type="match status" value="1"/>
</dbReference>
<comment type="similarity">
    <text evidence="1">Belongs to the sigma-70 factor family. ECF subfamily.</text>
</comment>
<protein>
    <recommendedName>
        <fullName evidence="11">RNA polymerase sigma factor</fullName>
    </recommendedName>
</protein>
<dbReference type="Proteomes" id="UP000178684">
    <property type="component" value="Unassembled WGS sequence"/>
</dbReference>
<organism evidence="9 10">
    <name type="scientific">Candidatus Giovannonibacteria bacterium RIFCSPLOWO2_01_FULL_46_13</name>
    <dbReference type="NCBI Taxonomy" id="1798352"/>
    <lineage>
        <taxon>Bacteria</taxon>
        <taxon>Candidatus Giovannoniibacteriota</taxon>
    </lineage>
</organism>
<evidence type="ECO:0008006" key="11">
    <source>
        <dbReference type="Google" id="ProtNLM"/>
    </source>
</evidence>
<evidence type="ECO:0000256" key="2">
    <source>
        <dbReference type="ARBA" id="ARBA00023015"/>
    </source>
</evidence>
<keyword evidence="2" id="KW-0805">Transcription regulation</keyword>
<dbReference type="InterPro" id="IPR036388">
    <property type="entry name" value="WH-like_DNA-bd_sf"/>
</dbReference>